<feature type="region of interest" description="Disordered" evidence="1">
    <location>
        <begin position="1222"/>
        <end position="1242"/>
    </location>
</feature>
<feature type="signal peptide" evidence="2">
    <location>
        <begin position="1"/>
        <end position="19"/>
    </location>
</feature>
<evidence type="ECO:0000313" key="6">
    <source>
        <dbReference type="Proteomes" id="UP000663832"/>
    </source>
</evidence>
<dbReference type="OrthoDB" id="10034636at2759"/>
<proteinExistence type="predicted"/>
<dbReference type="GO" id="GO:0003723">
    <property type="term" value="F:RNA binding"/>
    <property type="evidence" value="ECO:0007669"/>
    <property type="project" value="UniProtKB-KW"/>
</dbReference>
<dbReference type="Proteomes" id="UP000663877">
    <property type="component" value="Unassembled WGS sequence"/>
</dbReference>
<dbReference type="EMBL" id="CAJNOI010000003">
    <property type="protein sequence ID" value="CAF0732654.1"/>
    <property type="molecule type" value="Genomic_DNA"/>
</dbReference>
<dbReference type="InterPro" id="IPR057596">
    <property type="entry name" value="RDRP_core"/>
</dbReference>
<name>A0A814YM82_9BILA</name>
<accession>A0A814YM82</accession>
<keyword evidence="6" id="KW-1185">Reference proteome</keyword>
<feature type="chain" id="PRO_5035603906" description="RDRP core domain-containing protein" evidence="2">
    <location>
        <begin position="20"/>
        <end position="1569"/>
    </location>
</feature>
<feature type="region of interest" description="Disordered" evidence="1">
    <location>
        <begin position="140"/>
        <end position="167"/>
    </location>
</feature>
<sequence length="1569" mass="183280">MWSLIYVLVLFIKYQRVESLSCYQCSMKYSNSDCNLNNSTYFTECQPTYDTCLTIVLKPSNLDEIIITKYCTKRKACELQQNYTHSLTPCEPYNDGRSWGCNASMWEKIYEEFPQTKQDAPFANNQNNDLVDENLISDDNENYESDLDTSPPITTTQNDNKQTKPWEHPTKQEKIIIIINDQQNFDDIYKNLKQHFLTQGLKWTNEEEKSCSWHFGLTSIHLHFIEPQFINIQWLCSSASIPFWITFNKEKKQYIKKNCMTTKPIRHKFTKDFITSLRYGALTDITKFHYSPKHSWTNQQDLRNNEDRLWFLSLDDQRNGGGYIEWIIENSEKKEKKQLLVTNINHSIIVDSDEDGFDIYIFQHCNMNEFDTSTNHKSHQDESSRPRSSSRQSGRQSSSHRSNSRPRAPPPLQQTTSAPRQSRRKSYDKYRRIGFRSGCYFSTIQFSLRINRSRLTQSSARSIEVTIKQTLSLLIEFFIAHNLTVCFGKIDSMEGPNPYLFFKPNIPNFPSHIMKYSWQILSTVGYRLQLQIDDEFLQKLFQLSRTEENPDELFYRVCVYLSRIFSLKPFVNIINELEHAVDQSKRKRDASAYGLIRKIDVNDENEAYIPSVTLTPTTIRIKPLKLCRTNRVLRANIEFGEPLYHFILVDIRDENGRNLQSFHFGDLREFLLNYLVEGFIIMDDHRQYQYLHHSQSQLRQRQFWFYHHNIDGINLSFAEAYKWMGNFDDEKNPAKYAARMALCFSTTKATVDVPAENVVLRAEDIEVNNNGKVLSFTDGCGKMSKKLRNQIKDALGMRNDFSAVQFRYAGTKGVVSLDTTLPDNIDLYIRKSMTKFQSDHQCFEVCKLSAPRPLYLNRQAILLLSYRQIPDTIFLILQQQNHLDLIRALLRNSDAEKLILEKIPSWFLPRDIHIANIDFVREPFFRQLLISACLQSTRDLLQRTRIRIPRDQGRNMMGIVDEYNVLKPNEVFVQYTLMDKDQNNHHMNRNKNQTEILNNRQVVITKNPCHHPGDIRTFTAVDYPELKHLKDVIVFSQQGDRPAPHDISGSDLDGDEYLVIWHEDLVPNRTNNAQPYDYDSKIPNRDCKKLVKRKNINNTILEIAEQDCLGRLSNLHLAFADKFGVDCDKEPANGVLSTIELAGKISQEVDSGKTGYHPLKEDAIRKLNLALNNKRPDYMNNANFDPYTSKHILGKLYRSSKKTLPEWNRLVRYHRHLRHLQVRTEDEPEEEELEENDEKNDINLDSTLLNGVDQNHPAYQDCARFADKLVSVYRQEIFEIVSLYGLSHESDLWCRNSINGITGELEDTAYTELEQLVTRTRDRFFLEQTTYCEGDNCHVDTQMSKLCGTCRNRQQAFAVACYCNCYNREHALHEAPILSLPWLFATPLLHGRINQGAPPTQGLLGIAMQKALQRFFDNGRLTLDDVVLKFKTSKKACAGEATVDTSVCIFIEIVQYYLGRKGYRYWPWVLSRFIRNTRSFTKLTQGSEATDEWELVLRPHKIHEYDEFAAILASMPWEENEDMLMHDYFNDILSICFEEGRQRNDIEFLNISEDIILLLQKLTIEETIL</sequence>
<feature type="compositionally biased region" description="Acidic residues" evidence="1">
    <location>
        <begin position="1226"/>
        <end position="1238"/>
    </location>
</feature>
<protein>
    <recommendedName>
        <fullName evidence="3">RDRP core domain-containing protein</fullName>
    </recommendedName>
</protein>
<feature type="region of interest" description="Disordered" evidence="1">
    <location>
        <begin position="372"/>
        <end position="427"/>
    </location>
</feature>
<evidence type="ECO:0000256" key="1">
    <source>
        <dbReference type="SAM" id="MobiDB-lite"/>
    </source>
</evidence>
<dbReference type="GO" id="GO:0003968">
    <property type="term" value="F:RNA-directed RNA polymerase activity"/>
    <property type="evidence" value="ECO:0007669"/>
    <property type="project" value="UniProtKB-KW"/>
</dbReference>
<evidence type="ECO:0000259" key="3">
    <source>
        <dbReference type="Pfam" id="PF05183"/>
    </source>
</evidence>
<dbReference type="InterPro" id="IPR007855">
    <property type="entry name" value="RDRP"/>
</dbReference>
<dbReference type="GO" id="GO:0031380">
    <property type="term" value="C:nuclear RNA-directed RNA polymerase complex"/>
    <property type="evidence" value="ECO:0007669"/>
    <property type="project" value="TreeGrafter"/>
</dbReference>
<gene>
    <name evidence="4" type="ORF">BJG266_LOCUS1292</name>
    <name evidence="5" type="ORF">QVE165_LOCUS27455</name>
</gene>
<dbReference type="Pfam" id="PF05183">
    <property type="entry name" value="RdRP"/>
    <property type="match status" value="1"/>
</dbReference>
<evidence type="ECO:0000313" key="5">
    <source>
        <dbReference type="EMBL" id="CAF1231399.1"/>
    </source>
</evidence>
<feature type="domain" description="RDRP core" evidence="3">
    <location>
        <begin position="614"/>
        <end position="1199"/>
    </location>
</feature>
<comment type="caution">
    <text evidence="5">The sequence shown here is derived from an EMBL/GenBank/DDBJ whole genome shotgun (WGS) entry which is preliminary data.</text>
</comment>
<dbReference type="PANTHER" id="PTHR23079:SF55">
    <property type="entry name" value="RNA-DIRECTED RNA POLYMERASE"/>
    <property type="match status" value="1"/>
</dbReference>
<keyword evidence="2" id="KW-0732">Signal</keyword>
<organism evidence="5 6">
    <name type="scientific">Adineta steineri</name>
    <dbReference type="NCBI Taxonomy" id="433720"/>
    <lineage>
        <taxon>Eukaryota</taxon>
        <taxon>Metazoa</taxon>
        <taxon>Spiralia</taxon>
        <taxon>Gnathifera</taxon>
        <taxon>Rotifera</taxon>
        <taxon>Eurotatoria</taxon>
        <taxon>Bdelloidea</taxon>
        <taxon>Adinetida</taxon>
        <taxon>Adinetidae</taxon>
        <taxon>Adineta</taxon>
    </lineage>
</organism>
<dbReference type="PANTHER" id="PTHR23079">
    <property type="entry name" value="RNA-DEPENDENT RNA POLYMERASE"/>
    <property type="match status" value="1"/>
</dbReference>
<dbReference type="Proteomes" id="UP000663832">
    <property type="component" value="Unassembled WGS sequence"/>
</dbReference>
<feature type="compositionally biased region" description="Polar residues" evidence="1">
    <location>
        <begin position="151"/>
        <end position="160"/>
    </location>
</feature>
<feature type="compositionally biased region" description="Low complexity" evidence="1">
    <location>
        <begin position="386"/>
        <end position="401"/>
    </location>
</feature>
<evidence type="ECO:0000256" key="2">
    <source>
        <dbReference type="SAM" id="SignalP"/>
    </source>
</evidence>
<evidence type="ECO:0000313" key="4">
    <source>
        <dbReference type="EMBL" id="CAF0732654.1"/>
    </source>
</evidence>
<dbReference type="EMBL" id="CAJNOM010000209">
    <property type="protein sequence ID" value="CAF1231399.1"/>
    <property type="molecule type" value="Genomic_DNA"/>
</dbReference>
<dbReference type="GO" id="GO:0030422">
    <property type="term" value="P:siRNA processing"/>
    <property type="evidence" value="ECO:0007669"/>
    <property type="project" value="TreeGrafter"/>
</dbReference>
<reference evidence="5" key="1">
    <citation type="submission" date="2021-02" db="EMBL/GenBank/DDBJ databases">
        <authorList>
            <person name="Nowell W R."/>
        </authorList>
    </citation>
    <scope>NUCLEOTIDE SEQUENCE</scope>
</reference>